<sequence length="387" mass="39734">MSCQAAASRAPAPLRAGARAGAPASPAFAQTAPLRHISPVQHNGQLGASLARTCDRRRGAAAAAAGAPTTTALPAAADAPKVWDSFAAAVSGEWEGVTASFGPDGEPQQLPEYYVPEAYRDWGVELYDWQSQSSMLAEGGGLTATSRRMMPTVGCEADAVAFTQEAAQLFGAGMPATVAPDGAYTAGPADISAADLLKATSELCLALPPADGSTNGRAAGREGQRLRLRVVHNLARRGADSRWSLDAVELHLERLDSPFRGKVELSGCGGGLLAFATSERLVAEALQREWEVAGGLRYTVDPASGACSSCTAQPGERWMAADVPGLLLHPLRAWSACSGGGEGGGDATLAAGVLLDEGGTRMALATRSMAGGRLVATDLLELQRVAA</sequence>
<evidence type="ECO:0000256" key="1">
    <source>
        <dbReference type="SAM" id="MobiDB-lite"/>
    </source>
</evidence>
<dbReference type="OrthoDB" id="1883156at2759"/>
<evidence type="ECO:0000313" key="3">
    <source>
        <dbReference type="Proteomes" id="UP000239649"/>
    </source>
</evidence>
<keyword evidence="3" id="KW-1185">Reference proteome</keyword>
<feature type="region of interest" description="Disordered" evidence="1">
    <location>
        <begin position="1"/>
        <end position="21"/>
    </location>
</feature>
<gene>
    <name evidence="2" type="ORF">C2E20_4001</name>
</gene>
<proteinExistence type="predicted"/>
<evidence type="ECO:0000313" key="2">
    <source>
        <dbReference type="EMBL" id="PSC72881.1"/>
    </source>
</evidence>
<dbReference type="AlphaFoldDB" id="A0A2P6VFN4"/>
<accession>A0A2P6VFN4</accession>
<name>A0A2P6VFN4_9CHLO</name>
<dbReference type="Proteomes" id="UP000239649">
    <property type="component" value="Unassembled WGS sequence"/>
</dbReference>
<dbReference type="STRING" id="554055.A0A2P6VFN4"/>
<protein>
    <submittedName>
        <fullName evidence="2">Uncharacterized protein</fullName>
    </submittedName>
</protein>
<dbReference type="EMBL" id="LHPF02000009">
    <property type="protein sequence ID" value="PSC72881.1"/>
    <property type="molecule type" value="Genomic_DNA"/>
</dbReference>
<organism evidence="2 3">
    <name type="scientific">Micractinium conductrix</name>
    <dbReference type="NCBI Taxonomy" id="554055"/>
    <lineage>
        <taxon>Eukaryota</taxon>
        <taxon>Viridiplantae</taxon>
        <taxon>Chlorophyta</taxon>
        <taxon>core chlorophytes</taxon>
        <taxon>Trebouxiophyceae</taxon>
        <taxon>Chlorellales</taxon>
        <taxon>Chlorellaceae</taxon>
        <taxon>Chlorella clade</taxon>
        <taxon>Micractinium</taxon>
    </lineage>
</organism>
<comment type="caution">
    <text evidence="2">The sequence shown here is derived from an EMBL/GenBank/DDBJ whole genome shotgun (WGS) entry which is preliminary data.</text>
</comment>
<reference evidence="2 3" key="1">
    <citation type="journal article" date="2018" name="Plant J.">
        <title>Genome sequences of Chlorella sorokiniana UTEX 1602 and Micractinium conductrix SAG 241.80: implications to maltose excretion by a green alga.</title>
        <authorList>
            <person name="Arriola M.B."/>
            <person name="Velmurugan N."/>
            <person name="Zhang Y."/>
            <person name="Plunkett M.H."/>
            <person name="Hondzo H."/>
            <person name="Barney B.M."/>
        </authorList>
    </citation>
    <scope>NUCLEOTIDE SEQUENCE [LARGE SCALE GENOMIC DNA]</scope>
    <source>
        <strain evidence="2 3">SAG 241.80</strain>
    </source>
</reference>